<dbReference type="EMBL" id="BGPR01000622">
    <property type="protein sequence ID" value="GBM28921.1"/>
    <property type="molecule type" value="Genomic_DNA"/>
</dbReference>
<evidence type="ECO:0000313" key="3">
    <source>
        <dbReference type="Proteomes" id="UP000499080"/>
    </source>
</evidence>
<sequence length="84" mass="9575">MIWVFYSFSLAFFVCCDQSEDETLSSSIRTEKEYQRSHSGVWINDLDANAGNAALSENKIRKKTCSLCETPGPVLFRIPSYENK</sequence>
<evidence type="ECO:0000256" key="1">
    <source>
        <dbReference type="SAM" id="SignalP"/>
    </source>
</evidence>
<organism evidence="2 3">
    <name type="scientific">Araneus ventricosus</name>
    <name type="common">Orbweaver spider</name>
    <name type="synonym">Epeira ventricosa</name>
    <dbReference type="NCBI Taxonomy" id="182803"/>
    <lineage>
        <taxon>Eukaryota</taxon>
        <taxon>Metazoa</taxon>
        <taxon>Ecdysozoa</taxon>
        <taxon>Arthropoda</taxon>
        <taxon>Chelicerata</taxon>
        <taxon>Arachnida</taxon>
        <taxon>Araneae</taxon>
        <taxon>Araneomorphae</taxon>
        <taxon>Entelegynae</taxon>
        <taxon>Araneoidea</taxon>
        <taxon>Araneidae</taxon>
        <taxon>Araneus</taxon>
    </lineage>
</organism>
<dbReference type="AlphaFoldDB" id="A0A4Y2EJD4"/>
<name>A0A4Y2EJD4_ARAVE</name>
<reference evidence="2 3" key="1">
    <citation type="journal article" date="2019" name="Sci. Rep.">
        <title>Orb-weaving spider Araneus ventricosus genome elucidates the spidroin gene catalogue.</title>
        <authorList>
            <person name="Kono N."/>
            <person name="Nakamura H."/>
            <person name="Ohtoshi R."/>
            <person name="Moran D.A.P."/>
            <person name="Shinohara A."/>
            <person name="Yoshida Y."/>
            <person name="Fujiwara M."/>
            <person name="Mori M."/>
            <person name="Tomita M."/>
            <person name="Arakawa K."/>
        </authorList>
    </citation>
    <scope>NUCLEOTIDE SEQUENCE [LARGE SCALE GENOMIC DNA]</scope>
</reference>
<gene>
    <name evidence="2" type="ORF">AVEN_265300_1</name>
</gene>
<feature type="chain" id="PRO_5021338189" description="Secreted protein" evidence="1">
    <location>
        <begin position="17"/>
        <end position="84"/>
    </location>
</feature>
<comment type="caution">
    <text evidence="2">The sequence shown here is derived from an EMBL/GenBank/DDBJ whole genome shotgun (WGS) entry which is preliminary data.</text>
</comment>
<keyword evidence="1" id="KW-0732">Signal</keyword>
<protein>
    <recommendedName>
        <fullName evidence="4">Secreted protein</fullName>
    </recommendedName>
</protein>
<evidence type="ECO:0000313" key="2">
    <source>
        <dbReference type="EMBL" id="GBM28921.1"/>
    </source>
</evidence>
<evidence type="ECO:0008006" key="4">
    <source>
        <dbReference type="Google" id="ProtNLM"/>
    </source>
</evidence>
<keyword evidence="3" id="KW-1185">Reference proteome</keyword>
<accession>A0A4Y2EJD4</accession>
<dbReference type="Proteomes" id="UP000499080">
    <property type="component" value="Unassembled WGS sequence"/>
</dbReference>
<proteinExistence type="predicted"/>
<feature type="signal peptide" evidence="1">
    <location>
        <begin position="1"/>
        <end position="16"/>
    </location>
</feature>